<dbReference type="Pfam" id="PF13812">
    <property type="entry name" value="PPR_3"/>
    <property type="match status" value="1"/>
</dbReference>
<comment type="subunit">
    <text evidence="4">Binds to mitochondrial small subunit 15S rRNA.</text>
</comment>
<dbReference type="GeneID" id="39585577"/>
<dbReference type="InterPro" id="IPR057027">
    <property type="entry name" value="TPR_mt"/>
</dbReference>
<comment type="caution">
    <text evidence="8">The sequence shown here is derived from an EMBL/GenBank/DDBJ whole genome shotgun (WGS) entry which is preliminary data.</text>
</comment>
<evidence type="ECO:0000256" key="6">
    <source>
        <dbReference type="SAM" id="MobiDB-lite"/>
    </source>
</evidence>
<evidence type="ECO:0000256" key="5">
    <source>
        <dbReference type="PROSITE-ProRule" id="PRU00708"/>
    </source>
</evidence>
<feature type="domain" description="Pentatricopeptide repeat-containing protein-mitochondrial" evidence="7">
    <location>
        <begin position="275"/>
        <end position="399"/>
    </location>
</feature>
<evidence type="ECO:0000256" key="3">
    <source>
        <dbReference type="ARBA" id="ARBA00044493"/>
    </source>
</evidence>
<dbReference type="STRING" id="105984.A0A427YBF1"/>
<evidence type="ECO:0000259" key="7">
    <source>
        <dbReference type="Pfam" id="PF23276"/>
    </source>
</evidence>
<protein>
    <recommendedName>
        <fullName evidence="7">Pentatricopeptide repeat-containing protein-mitochondrial domain-containing protein</fullName>
    </recommendedName>
</protein>
<keyword evidence="9" id="KW-1185">Reference proteome</keyword>
<comment type="function">
    <text evidence="3">Regulates mitochondrial small subunit maturation by controlling 15S rRNA 5'-end processing. Localizes to the 5' precursor of the 15S rRNA in a position that is subsequently occupied by mS47 in the mature yeast mtSSU. Uses structure and sequence-specific RNA recognition, binding to a single-stranded region of the precursor and specifically recognizing bases -6 to -1. The exchange of Ccm1 for mS47 is coupled to the irreversible removal of precursor rRNA that is accompanied by conformational changes of the mitoribosomal proteins uS5m and mS26. These conformational changes signal completion of 5'-end rRNA processing through protection of the mature 5'-end of the 15S rRNA and stabilization of mS47. The removal of the 5' precursor together with the dissociation of Ccm1 may be catalyzed by the 5'-3' exoribonuclease Pet127. Involved in the specific removal of group I introns in mitochondrial encoded transcripts.</text>
</comment>
<name>A0A427YBF1_9TREE</name>
<feature type="region of interest" description="Disordered" evidence="6">
    <location>
        <begin position="521"/>
        <end position="560"/>
    </location>
</feature>
<evidence type="ECO:0000313" key="8">
    <source>
        <dbReference type="EMBL" id="RSH88489.1"/>
    </source>
</evidence>
<dbReference type="PROSITE" id="PS51375">
    <property type="entry name" value="PPR"/>
    <property type="match status" value="3"/>
</dbReference>
<gene>
    <name evidence="8" type="ORF">EHS24_001034</name>
</gene>
<dbReference type="EMBL" id="RSCE01000001">
    <property type="protein sequence ID" value="RSH88489.1"/>
    <property type="molecule type" value="Genomic_DNA"/>
</dbReference>
<accession>A0A427YBF1</accession>
<dbReference type="Proteomes" id="UP000279236">
    <property type="component" value="Unassembled WGS sequence"/>
</dbReference>
<evidence type="ECO:0000256" key="4">
    <source>
        <dbReference type="ARBA" id="ARBA00044511"/>
    </source>
</evidence>
<feature type="repeat" description="PPR" evidence="5">
    <location>
        <begin position="309"/>
        <end position="343"/>
    </location>
</feature>
<reference evidence="8 9" key="1">
    <citation type="submission" date="2018-11" db="EMBL/GenBank/DDBJ databases">
        <title>Genome sequence of Apiotrichum porosum DSM 27194.</title>
        <authorList>
            <person name="Aliyu H."/>
            <person name="Gorte O."/>
            <person name="Ochsenreither K."/>
        </authorList>
    </citation>
    <scope>NUCLEOTIDE SEQUENCE [LARGE SCALE GENOMIC DNA]</scope>
    <source>
        <strain evidence="8 9">DSM 27194</strain>
    </source>
</reference>
<dbReference type="Pfam" id="PF23276">
    <property type="entry name" value="TPR_24"/>
    <property type="match status" value="1"/>
</dbReference>
<evidence type="ECO:0000313" key="9">
    <source>
        <dbReference type="Proteomes" id="UP000279236"/>
    </source>
</evidence>
<organism evidence="8 9">
    <name type="scientific">Apiotrichum porosum</name>
    <dbReference type="NCBI Taxonomy" id="105984"/>
    <lineage>
        <taxon>Eukaryota</taxon>
        <taxon>Fungi</taxon>
        <taxon>Dikarya</taxon>
        <taxon>Basidiomycota</taxon>
        <taxon>Agaricomycotina</taxon>
        <taxon>Tremellomycetes</taxon>
        <taxon>Trichosporonales</taxon>
        <taxon>Trichosporonaceae</taxon>
        <taxon>Apiotrichum</taxon>
    </lineage>
</organism>
<feature type="repeat" description="PPR" evidence="5">
    <location>
        <begin position="166"/>
        <end position="200"/>
    </location>
</feature>
<dbReference type="PANTHER" id="PTHR47936:SF1">
    <property type="entry name" value="PENTATRICOPEPTIDE REPEAT-CONTAINING PROTEIN GUN1, CHLOROPLASTIC"/>
    <property type="match status" value="1"/>
</dbReference>
<keyword evidence="2" id="KW-0677">Repeat</keyword>
<evidence type="ECO:0000256" key="1">
    <source>
        <dbReference type="ARBA" id="ARBA00006192"/>
    </source>
</evidence>
<dbReference type="GO" id="GO:0031930">
    <property type="term" value="P:mitochondria-nucleus signaling pathway"/>
    <property type="evidence" value="ECO:0007669"/>
    <property type="project" value="TreeGrafter"/>
</dbReference>
<dbReference type="AlphaFoldDB" id="A0A427YBF1"/>
<dbReference type="InterPro" id="IPR011990">
    <property type="entry name" value="TPR-like_helical_dom_sf"/>
</dbReference>
<proteinExistence type="inferred from homology"/>
<dbReference type="OrthoDB" id="185373at2759"/>
<dbReference type="InterPro" id="IPR002885">
    <property type="entry name" value="PPR_rpt"/>
</dbReference>
<dbReference type="PANTHER" id="PTHR47936">
    <property type="entry name" value="PPR_LONG DOMAIN-CONTAINING PROTEIN"/>
    <property type="match status" value="1"/>
</dbReference>
<feature type="compositionally biased region" description="Basic and acidic residues" evidence="6">
    <location>
        <begin position="535"/>
        <end position="560"/>
    </location>
</feature>
<dbReference type="RefSeq" id="XP_028480697.1">
    <property type="nucleotide sequence ID" value="XM_028616840.1"/>
</dbReference>
<feature type="repeat" description="PPR" evidence="5">
    <location>
        <begin position="449"/>
        <end position="483"/>
    </location>
</feature>
<sequence>MSCSRSTAQPLLRLARAQVAPSRSIATSASASALFVAPNTARRKGNAAQGLPRLTTTPAKPTQSLTQLIQTLALLKAEGKKPTAVAYNALMRAAADYANRRGNNLEAGDKSKTIGFEIAMAAYRDAEAGGIDLGTEAVDNLFRFSHLHPDVTPSLLLDLMERKQSTPTAYNTLAGEAVRRGHVDGSVHIVLEMMEQGIAPERAVLQNTVRMACQWGMSRLAWQLVQRFEQMPGASRVDVATWVMILQASADQHFVTGVEAAWERVVINKSFTPDEGLVLNILSVAGRWGRTHLATQALEILPEIGVEAREHHLTPLIQAFCREGRVPDAMKTVGQMRAAGIIPSMSTVEPIVNVLKTAELVDQAFYALEDIHKAGEAVDVVAFNAVITASARQGDLQRARATQMAAGELGVTANVDTFNTILNVCVRTRHRELGDTILSDMSAAEVPPNAQTFETLIRLCLTQRTYEDAFYYLEKMKSERFKPSADIYSAVGAKCASNEDARWRLVGEEMTSLNYKVPDFTKYKDRSSRPQHRGQGNDRRRNDGGRDRPSRDAGGEKVAE</sequence>
<comment type="similarity">
    <text evidence="1">Belongs to the CCM1 family.</text>
</comment>
<dbReference type="NCBIfam" id="TIGR00756">
    <property type="entry name" value="PPR"/>
    <property type="match status" value="2"/>
</dbReference>
<evidence type="ECO:0000256" key="2">
    <source>
        <dbReference type="ARBA" id="ARBA00022737"/>
    </source>
</evidence>
<dbReference type="Gene3D" id="1.25.40.10">
    <property type="entry name" value="Tetratricopeptide repeat domain"/>
    <property type="match status" value="3"/>
</dbReference>